<proteinExistence type="inferred from homology"/>
<reference evidence="3 4" key="1">
    <citation type="submission" date="2020-10" db="EMBL/GenBank/DDBJ databases">
        <title>Connecting structure to function with the recovery of over 1000 high-quality activated sludge metagenome-assembled genomes encoding full-length rRNA genes using long-read sequencing.</title>
        <authorList>
            <person name="Singleton C.M."/>
            <person name="Petriglieri F."/>
            <person name="Kristensen J.M."/>
            <person name="Kirkegaard R.H."/>
            <person name="Michaelsen T.Y."/>
            <person name="Andersen M.H."/>
            <person name="Karst S.M."/>
            <person name="Dueholm M.S."/>
            <person name="Nielsen P.H."/>
            <person name="Albertsen M."/>
        </authorList>
    </citation>
    <scope>NUCLEOTIDE SEQUENCE [LARGE SCALE GENOMIC DNA]</scope>
    <source>
        <strain evidence="3">Fred_18-Q3-R57-64_BAT3C.720</strain>
    </source>
</reference>
<dbReference type="Proteomes" id="UP000706151">
    <property type="component" value="Unassembled WGS sequence"/>
</dbReference>
<dbReference type="PANTHER" id="PTHR42951">
    <property type="entry name" value="METALLO-BETA-LACTAMASE DOMAIN-CONTAINING"/>
    <property type="match status" value="1"/>
</dbReference>
<dbReference type="InterPro" id="IPR001279">
    <property type="entry name" value="Metallo-B-lactamas"/>
</dbReference>
<accession>A0A935T7V3</accession>
<dbReference type="PANTHER" id="PTHR42951:SF4">
    <property type="entry name" value="ACYL-COENZYME A THIOESTERASE MBLAC2"/>
    <property type="match status" value="1"/>
</dbReference>
<name>A0A935T7V3_9PROT</name>
<dbReference type="GO" id="GO:0017001">
    <property type="term" value="P:antibiotic catabolic process"/>
    <property type="evidence" value="ECO:0007669"/>
    <property type="project" value="UniProtKB-ARBA"/>
</dbReference>
<evidence type="ECO:0000256" key="1">
    <source>
        <dbReference type="ARBA" id="ARBA00005250"/>
    </source>
</evidence>
<dbReference type="Gene3D" id="3.60.15.10">
    <property type="entry name" value="Ribonuclease Z/Hydroxyacylglutathione hydrolase-like"/>
    <property type="match status" value="1"/>
</dbReference>
<evidence type="ECO:0000313" key="4">
    <source>
        <dbReference type="Proteomes" id="UP000706151"/>
    </source>
</evidence>
<dbReference type="InterPro" id="IPR036866">
    <property type="entry name" value="RibonucZ/Hydroxyglut_hydro"/>
</dbReference>
<evidence type="ECO:0000313" key="3">
    <source>
        <dbReference type="EMBL" id="MBK7953266.1"/>
    </source>
</evidence>
<comment type="caution">
    <text evidence="3">The sequence shown here is derived from an EMBL/GenBank/DDBJ whole genome shotgun (WGS) entry which is preliminary data.</text>
</comment>
<dbReference type="Pfam" id="PF00753">
    <property type="entry name" value="Lactamase_B"/>
    <property type="match status" value="1"/>
</dbReference>
<organism evidence="3 4">
    <name type="scientific">Candidatus Accumulibacter affinis</name>
    <dbReference type="NCBI Taxonomy" id="2954384"/>
    <lineage>
        <taxon>Bacteria</taxon>
        <taxon>Pseudomonadati</taxon>
        <taxon>Pseudomonadota</taxon>
        <taxon>Betaproteobacteria</taxon>
        <taxon>Candidatus Accumulibacter</taxon>
    </lineage>
</organism>
<protein>
    <submittedName>
        <fullName evidence="3">MBL fold metallo-hydrolase</fullName>
    </submittedName>
</protein>
<sequence length="225" mass="24245">MGPSACSITSEISQIGGPGLTDANDAAIYLVHFANQAALIDAGCGRATDRLLMNIMAAGVVPEQIQYLLLTHCHYDHSGGGAEIRRRLGCRVAMHGLDATYLESGDPMVSAAFWYGDDLDPCTVDVRLCDGDRVVLEGRSIEVIHIPGHSPGSLAYLVESEGRRVLFAQDVHGPLHSMLLSNRTDYQASLRKLKSLDADILCEGHHGVFVGRADIAAFIDRFIEG</sequence>
<dbReference type="SMART" id="SM00849">
    <property type="entry name" value="Lactamase_B"/>
    <property type="match status" value="1"/>
</dbReference>
<dbReference type="CDD" id="cd06262">
    <property type="entry name" value="metallo-hydrolase-like_MBL-fold"/>
    <property type="match status" value="1"/>
</dbReference>
<evidence type="ECO:0000259" key="2">
    <source>
        <dbReference type="SMART" id="SM00849"/>
    </source>
</evidence>
<dbReference type="SUPFAM" id="SSF56281">
    <property type="entry name" value="Metallo-hydrolase/oxidoreductase"/>
    <property type="match status" value="1"/>
</dbReference>
<dbReference type="EMBL" id="JADJOT010000003">
    <property type="protein sequence ID" value="MBK7953266.1"/>
    <property type="molecule type" value="Genomic_DNA"/>
</dbReference>
<feature type="domain" description="Metallo-beta-lactamase" evidence="2">
    <location>
        <begin position="25"/>
        <end position="205"/>
    </location>
</feature>
<dbReference type="AlphaFoldDB" id="A0A935T7V3"/>
<gene>
    <name evidence="3" type="ORF">IPK02_04385</name>
</gene>
<comment type="similarity">
    <text evidence="1">Belongs to the metallo-beta-lactamase superfamily. Class-B beta-lactamase family.</text>
</comment>
<dbReference type="InterPro" id="IPR050855">
    <property type="entry name" value="NDM-1-like"/>
</dbReference>